<accession>A0A2R6X898</accession>
<organism evidence="1 2">
    <name type="scientific">Marchantia polymorpha</name>
    <name type="common">Common liverwort</name>
    <name type="synonym">Marchantia aquatica</name>
    <dbReference type="NCBI Taxonomy" id="3197"/>
    <lineage>
        <taxon>Eukaryota</taxon>
        <taxon>Viridiplantae</taxon>
        <taxon>Streptophyta</taxon>
        <taxon>Embryophyta</taxon>
        <taxon>Marchantiophyta</taxon>
        <taxon>Marchantiopsida</taxon>
        <taxon>Marchantiidae</taxon>
        <taxon>Marchantiales</taxon>
        <taxon>Marchantiaceae</taxon>
        <taxon>Marchantia</taxon>
    </lineage>
</organism>
<keyword evidence="2" id="KW-1185">Reference proteome</keyword>
<evidence type="ECO:0000313" key="2">
    <source>
        <dbReference type="Proteomes" id="UP000244005"/>
    </source>
</evidence>
<reference evidence="2" key="1">
    <citation type="journal article" date="2017" name="Cell">
        <title>Insights into land plant evolution garnered from the Marchantia polymorpha genome.</title>
        <authorList>
            <person name="Bowman J.L."/>
            <person name="Kohchi T."/>
            <person name="Yamato K.T."/>
            <person name="Jenkins J."/>
            <person name="Shu S."/>
            <person name="Ishizaki K."/>
            <person name="Yamaoka S."/>
            <person name="Nishihama R."/>
            <person name="Nakamura Y."/>
            <person name="Berger F."/>
            <person name="Adam C."/>
            <person name="Aki S.S."/>
            <person name="Althoff F."/>
            <person name="Araki T."/>
            <person name="Arteaga-Vazquez M.A."/>
            <person name="Balasubrmanian S."/>
            <person name="Barry K."/>
            <person name="Bauer D."/>
            <person name="Boehm C.R."/>
            <person name="Briginshaw L."/>
            <person name="Caballero-Perez J."/>
            <person name="Catarino B."/>
            <person name="Chen F."/>
            <person name="Chiyoda S."/>
            <person name="Chovatia M."/>
            <person name="Davies K.M."/>
            <person name="Delmans M."/>
            <person name="Demura T."/>
            <person name="Dierschke T."/>
            <person name="Dolan L."/>
            <person name="Dorantes-Acosta A.E."/>
            <person name="Eklund D.M."/>
            <person name="Florent S.N."/>
            <person name="Flores-Sandoval E."/>
            <person name="Fujiyama A."/>
            <person name="Fukuzawa H."/>
            <person name="Galik B."/>
            <person name="Grimanelli D."/>
            <person name="Grimwood J."/>
            <person name="Grossniklaus U."/>
            <person name="Hamada T."/>
            <person name="Haseloff J."/>
            <person name="Hetherington A.J."/>
            <person name="Higo A."/>
            <person name="Hirakawa Y."/>
            <person name="Hundley H.N."/>
            <person name="Ikeda Y."/>
            <person name="Inoue K."/>
            <person name="Inoue S.I."/>
            <person name="Ishida S."/>
            <person name="Jia Q."/>
            <person name="Kakita M."/>
            <person name="Kanazawa T."/>
            <person name="Kawai Y."/>
            <person name="Kawashima T."/>
            <person name="Kennedy M."/>
            <person name="Kinose K."/>
            <person name="Kinoshita T."/>
            <person name="Kohara Y."/>
            <person name="Koide E."/>
            <person name="Komatsu K."/>
            <person name="Kopischke S."/>
            <person name="Kubo M."/>
            <person name="Kyozuka J."/>
            <person name="Lagercrantz U."/>
            <person name="Lin S.S."/>
            <person name="Lindquist E."/>
            <person name="Lipzen A.M."/>
            <person name="Lu C.W."/>
            <person name="De Luna E."/>
            <person name="Martienssen R.A."/>
            <person name="Minamino N."/>
            <person name="Mizutani M."/>
            <person name="Mizutani M."/>
            <person name="Mochizuki N."/>
            <person name="Monte I."/>
            <person name="Mosher R."/>
            <person name="Nagasaki H."/>
            <person name="Nakagami H."/>
            <person name="Naramoto S."/>
            <person name="Nishitani K."/>
            <person name="Ohtani M."/>
            <person name="Okamoto T."/>
            <person name="Okumura M."/>
            <person name="Phillips J."/>
            <person name="Pollak B."/>
            <person name="Reinders A."/>
            <person name="Rovekamp M."/>
            <person name="Sano R."/>
            <person name="Sawa S."/>
            <person name="Schmid M.W."/>
            <person name="Shirakawa M."/>
            <person name="Solano R."/>
            <person name="Spunde A."/>
            <person name="Suetsugu N."/>
            <person name="Sugano S."/>
            <person name="Sugiyama A."/>
            <person name="Sun R."/>
            <person name="Suzuki Y."/>
            <person name="Takenaka M."/>
            <person name="Takezawa D."/>
            <person name="Tomogane H."/>
            <person name="Tsuzuki M."/>
            <person name="Ueda T."/>
            <person name="Umeda M."/>
            <person name="Ward J.M."/>
            <person name="Watanabe Y."/>
            <person name="Yazaki K."/>
            <person name="Yokoyama R."/>
            <person name="Yoshitake Y."/>
            <person name="Yotsui I."/>
            <person name="Zachgo S."/>
            <person name="Schmutz J."/>
        </authorList>
    </citation>
    <scope>NUCLEOTIDE SEQUENCE [LARGE SCALE GENOMIC DNA]</scope>
    <source>
        <strain evidence="2">Tak-1</strain>
    </source>
</reference>
<proteinExistence type="predicted"/>
<name>A0A2R6X898_MARPO</name>
<evidence type="ECO:0000313" key="1">
    <source>
        <dbReference type="EMBL" id="PTQ42313.1"/>
    </source>
</evidence>
<protein>
    <submittedName>
        <fullName evidence="1">Uncharacterized protein</fullName>
    </submittedName>
</protein>
<dbReference type="AlphaFoldDB" id="A0A2R6X898"/>
<gene>
    <name evidence="1" type="ORF">MARPO_0030s0058</name>
</gene>
<dbReference type="Proteomes" id="UP000244005">
    <property type="component" value="Unassembled WGS sequence"/>
</dbReference>
<sequence length="78" mass="8469">MHSITVCAASHTSVAPSFSFSLRVFRKVQDFLGFPESAAVSLLHLGSGIPRPGASVFSNNSFVVARFVSYFVAWTLLF</sequence>
<dbReference type="EMBL" id="KZ772702">
    <property type="protein sequence ID" value="PTQ42313.1"/>
    <property type="molecule type" value="Genomic_DNA"/>
</dbReference>